<dbReference type="EMBL" id="KZ293499">
    <property type="protein sequence ID" value="PBK59647.1"/>
    <property type="molecule type" value="Genomic_DNA"/>
</dbReference>
<reference evidence="2" key="1">
    <citation type="journal article" date="2017" name="Nat. Ecol. Evol.">
        <title>Genome expansion and lineage-specific genetic innovations in the forest pathogenic fungi Armillaria.</title>
        <authorList>
            <person name="Sipos G."/>
            <person name="Prasanna A.N."/>
            <person name="Walter M.C."/>
            <person name="O'Connor E."/>
            <person name="Balint B."/>
            <person name="Krizsan K."/>
            <person name="Kiss B."/>
            <person name="Hess J."/>
            <person name="Varga T."/>
            <person name="Slot J."/>
            <person name="Riley R."/>
            <person name="Boka B."/>
            <person name="Rigling D."/>
            <person name="Barry K."/>
            <person name="Lee J."/>
            <person name="Mihaltcheva S."/>
            <person name="LaButti K."/>
            <person name="Lipzen A."/>
            <person name="Waldron R."/>
            <person name="Moloney N.M."/>
            <person name="Sperisen C."/>
            <person name="Kredics L."/>
            <person name="Vagvoelgyi C."/>
            <person name="Patrignani A."/>
            <person name="Fitzpatrick D."/>
            <person name="Nagy I."/>
            <person name="Doyle S."/>
            <person name="Anderson J.B."/>
            <person name="Grigoriev I.V."/>
            <person name="Gueldener U."/>
            <person name="Muensterkoetter M."/>
            <person name="Nagy L.G."/>
        </authorList>
    </citation>
    <scope>NUCLEOTIDE SEQUENCE [LARGE SCALE GENOMIC DNA]</scope>
    <source>
        <strain evidence="2">28-4</strain>
    </source>
</reference>
<evidence type="ECO:0000313" key="1">
    <source>
        <dbReference type="EMBL" id="PBK59647.1"/>
    </source>
</evidence>
<accession>A0A2H3B4W1</accession>
<evidence type="ECO:0000313" key="2">
    <source>
        <dbReference type="Proteomes" id="UP000218334"/>
    </source>
</evidence>
<dbReference type="AlphaFoldDB" id="A0A2H3B4W1"/>
<sequence>MDTDLIFATRFLMTTINTGDDDNFLQDGDNCGYAGLAWARKHRTLGFSDFLLRWGPSMAGLCNLSLASLYLSAPRRYLEKVAIHSVSRVVLSGFLDTVRNRYKGSSVVFQDMLWTAVPRSNPSDSRQELVTRGDACCKCAPLSVWHPSWAYLALSPLVQAVSSFDVANMCLERI</sequence>
<name>A0A2H3B4W1_9AGAR</name>
<protein>
    <submittedName>
        <fullName evidence="1">Uncharacterized protein</fullName>
    </submittedName>
</protein>
<gene>
    <name evidence="1" type="ORF">ARMSODRAFT_1009623</name>
</gene>
<keyword evidence="2" id="KW-1185">Reference proteome</keyword>
<organism evidence="1 2">
    <name type="scientific">Armillaria solidipes</name>
    <dbReference type="NCBI Taxonomy" id="1076256"/>
    <lineage>
        <taxon>Eukaryota</taxon>
        <taxon>Fungi</taxon>
        <taxon>Dikarya</taxon>
        <taxon>Basidiomycota</taxon>
        <taxon>Agaricomycotina</taxon>
        <taxon>Agaricomycetes</taxon>
        <taxon>Agaricomycetidae</taxon>
        <taxon>Agaricales</taxon>
        <taxon>Marasmiineae</taxon>
        <taxon>Physalacriaceae</taxon>
        <taxon>Armillaria</taxon>
    </lineage>
</organism>
<dbReference type="Proteomes" id="UP000218334">
    <property type="component" value="Unassembled WGS sequence"/>
</dbReference>
<proteinExistence type="predicted"/>